<protein>
    <recommendedName>
        <fullName evidence="3">Heterokaryon incompatibility domain-containing protein</fullName>
    </recommendedName>
</protein>
<evidence type="ECO:0000259" key="3">
    <source>
        <dbReference type="Pfam" id="PF06985"/>
    </source>
</evidence>
<feature type="region of interest" description="Disordered" evidence="1">
    <location>
        <begin position="372"/>
        <end position="394"/>
    </location>
</feature>
<feature type="domain" description="Heterokaryon incompatibility" evidence="3">
    <location>
        <begin position="58"/>
        <end position="237"/>
    </location>
</feature>
<evidence type="ECO:0000313" key="4">
    <source>
        <dbReference type="EMBL" id="KAF7550944.1"/>
    </source>
</evidence>
<dbReference type="Pfam" id="PF06985">
    <property type="entry name" value="HET"/>
    <property type="match status" value="1"/>
</dbReference>
<evidence type="ECO:0000313" key="5">
    <source>
        <dbReference type="Proteomes" id="UP000722485"/>
    </source>
</evidence>
<dbReference type="AlphaFoldDB" id="A0A9P5H770"/>
<evidence type="ECO:0000256" key="1">
    <source>
        <dbReference type="SAM" id="MobiDB-lite"/>
    </source>
</evidence>
<keyword evidence="5" id="KW-1185">Reference proteome</keyword>
<keyword evidence="2" id="KW-0472">Membrane</keyword>
<keyword evidence="2" id="KW-0812">Transmembrane</keyword>
<evidence type="ECO:0000256" key="2">
    <source>
        <dbReference type="SAM" id="Phobius"/>
    </source>
</evidence>
<dbReference type="OrthoDB" id="5571888at2759"/>
<sequence length="394" mass="44509">MAWRSIRPPTADELLQLPPYQYDPLRENEFRVVHLHPGTGSDELVVSISVQGVSSHGFNAVSYVWGNNERIHRIGAATSIVTRTTRDDGREWISVNTDVPPSAYFMVTDNLRKVLQSIRSEETFVPLWIDSLCINQDDIAEKTSQVNIMHVFYGLATFTIICLTGFELMPAAFKIIKALAAMEAWETEKLPSRLSDVMRFSNSSVFPDSEPVKHDPWHVLMDFFELPWFHRVWIIQEVVISEQPIIFTEHGTMAWETLLAACRVVWRSEMHDDDAGRVHIRIPLNLEEQRQTTRALINALELGPVSEDSDLVKDAGSANHLIYLQMRSRGCHATDPRDHVFALLGIARGHGGHVPKVDYSLSLAEVSRSVMPRKGSSAKSHFGHTVELHETARG</sequence>
<dbReference type="InterPro" id="IPR010730">
    <property type="entry name" value="HET"/>
</dbReference>
<organism evidence="4 5">
    <name type="scientific">Cylindrodendrum hubeiense</name>
    <dbReference type="NCBI Taxonomy" id="595255"/>
    <lineage>
        <taxon>Eukaryota</taxon>
        <taxon>Fungi</taxon>
        <taxon>Dikarya</taxon>
        <taxon>Ascomycota</taxon>
        <taxon>Pezizomycotina</taxon>
        <taxon>Sordariomycetes</taxon>
        <taxon>Hypocreomycetidae</taxon>
        <taxon>Hypocreales</taxon>
        <taxon>Nectriaceae</taxon>
        <taxon>Cylindrodendrum</taxon>
    </lineage>
</organism>
<dbReference type="PANTHER" id="PTHR24148:SF73">
    <property type="entry name" value="HET DOMAIN PROTEIN (AFU_ORTHOLOGUE AFUA_8G01020)"/>
    <property type="match status" value="1"/>
</dbReference>
<feature type="compositionally biased region" description="Basic and acidic residues" evidence="1">
    <location>
        <begin position="384"/>
        <end position="394"/>
    </location>
</feature>
<comment type="caution">
    <text evidence="4">The sequence shown here is derived from an EMBL/GenBank/DDBJ whole genome shotgun (WGS) entry which is preliminary data.</text>
</comment>
<keyword evidence="2" id="KW-1133">Transmembrane helix</keyword>
<dbReference type="Proteomes" id="UP000722485">
    <property type="component" value="Unassembled WGS sequence"/>
</dbReference>
<dbReference type="PANTHER" id="PTHR24148">
    <property type="entry name" value="ANKYRIN REPEAT DOMAIN-CONTAINING PROTEIN 39 HOMOLOG-RELATED"/>
    <property type="match status" value="1"/>
</dbReference>
<reference evidence="4" key="1">
    <citation type="submission" date="2020-03" db="EMBL/GenBank/DDBJ databases">
        <title>Draft Genome Sequence of Cylindrodendrum hubeiense.</title>
        <authorList>
            <person name="Buettner E."/>
            <person name="Kellner H."/>
        </authorList>
    </citation>
    <scope>NUCLEOTIDE SEQUENCE</scope>
    <source>
        <strain evidence="4">IHI 201604</strain>
    </source>
</reference>
<proteinExistence type="predicted"/>
<accession>A0A9P5H770</accession>
<gene>
    <name evidence="4" type="ORF">G7Z17_g5371</name>
</gene>
<feature type="transmembrane region" description="Helical" evidence="2">
    <location>
        <begin position="151"/>
        <end position="173"/>
    </location>
</feature>
<dbReference type="InterPro" id="IPR052895">
    <property type="entry name" value="HetReg/Transcr_Mod"/>
</dbReference>
<name>A0A9P5H770_9HYPO</name>
<dbReference type="EMBL" id="JAANBB010000088">
    <property type="protein sequence ID" value="KAF7550944.1"/>
    <property type="molecule type" value="Genomic_DNA"/>
</dbReference>